<reference evidence="4" key="1">
    <citation type="journal article" date="2019" name="Int. J. Syst. Evol. Microbiol.">
        <title>The Global Catalogue of Microorganisms (GCM) 10K type strain sequencing project: providing services to taxonomists for standard genome sequencing and annotation.</title>
        <authorList>
            <consortium name="The Broad Institute Genomics Platform"/>
            <consortium name="The Broad Institute Genome Sequencing Center for Infectious Disease"/>
            <person name="Wu L."/>
            <person name="Ma J."/>
        </authorList>
    </citation>
    <scope>NUCLEOTIDE SEQUENCE [LARGE SCALE GENOMIC DNA]</scope>
    <source>
        <strain evidence="4">KCTC 52141</strain>
    </source>
</reference>
<feature type="signal peptide" evidence="2">
    <location>
        <begin position="1"/>
        <end position="22"/>
    </location>
</feature>
<feature type="chain" id="PRO_5047341884" description="CcmD family protein" evidence="2">
    <location>
        <begin position="23"/>
        <end position="73"/>
    </location>
</feature>
<comment type="caution">
    <text evidence="3">The sequence shown here is derived from an EMBL/GenBank/DDBJ whole genome shotgun (WGS) entry which is preliminary data.</text>
</comment>
<sequence length="73" mass="7796">MKLLKKITVCLSALLIAPLTLAHPGHGAGGASEHVHFSVISLAVVGAVLAVYFALAHKSRARARARREQQDRD</sequence>
<evidence type="ECO:0008006" key="5">
    <source>
        <dbReference type="Google" id="ProtNLM"/>
    </source>
</evidence>
<dbReference type="EMBL" id="JBHRTL010000027">
    <property type="protein sequence ID" value="MFC3156129.1"/>
    <property type="molecule type" value="Genomic_DNA"/>
</dbReference>
<dbReference type="Proteomes" id="UP001595548">
    <property type="component" value="Unassembled WGS sequence"/>
</dbReference>
<feature type="transmembrane region" description="Helical" evidence="1">
    <location>
        <begin position="37"/>
        <end position="56"/>
    </location>
</feature>
<keyword evidence="1" id="KW-0812">Transmembrane</keyword>
<keyword evidence="1" id="KW-1133">Transmembrane helix</keyword>
<name>A0ABV7HU11_9GAMM</name>
<accession>A0ABV7HU11</accession>
<evidence type="ECO:0000256" key="2">
    <source>
        <dbReference type="SAM" id="SignalP"/>
    </source>
</evidence>
<evidence type="ECO:0000313" key="3">
    <source>
        <dbReference type="EMBL" id="MFC3156129.1"/>
    </source>
</evidence>
<evidence type="ECO:0000313" key="4">
    <source>
        <dbReference type="Proteomes" id="UP001595548"/>
    </source>
</evidence>
<protein>
    <recommendedName>
        <fullName evidence="5">CcmD family protein</fullName>
    </recommendedName>
</protein>
<gene>
    <name evidence="3" type="ORF">ACFOEB_13045</name>
</gene>
<keyword evidence="2" id="KW-0732">Signal</keyword>
<organism evidence="3 4">
    <name type="scientific">Gilvimarinus japonicus</name>
    <dbReference type="NCBI Taxonomy" id="1796469"/>
    <lineage>
        <taxon>Bacteria</taxon>
        <taxon>Pseudomonadati</taxon>
        <taxon>Pseudomonadota</taxon>
        <taxon>Gammaproteobacteria</taxon>
        <taxon>Cellvibrionales</taxon>
        <taxon>Cellvibrionaceae</taxon>
        <taxon>Gilvimarinus</taxon>
    </lineage>
</organism>
<evidence type="ECO:0000256" key="1">
    <source>
        <dbReference type="SAM" id="Phobius"/>
    </source>
</evidence>
<dbReference type="RefSeq" id="WP_382417235.1">
    <property type="nucleotide sequence ID" value="NZ_AP031500.1"/>
</dbReference>
<keyword evidence="1" id="KW-0472">Membrane</keyword>
<proteinExistence type="predicted"/>
<keyword evidence="4" id="KW-1185">Reference proteome</keyword>